<evidence type="ECO:0000256" key="5">
    <source>
        <dbReference type="ARBA" id="ARBA00023331"/>
    </source>
</evidence>
<dbReference type="Gene3D" id="2.60.270.20">
    <property type="entry name" value="Cytolysin/lectin"/>
    <property type="match status" value="1"/>
</dbReference>
<dbReference type="WBParaSite" id="PSAMB.scaffold1046size36713.g10533.t1">
    <property type="protein sequence ID" value="PSAMB.scaffold1046size36713.g10533.t1"/>
    <property type="gene ID" value="PSAMB.scaffold1046size36713.g10533"/>
</dbReference>
<accession>A0A914UJD0</accession>
<keyword evidence="3" id="KW-1052">Target cell membrane</keyword>
<comment type="subcellular location">
    <subcellularLocation>
        <location evidence="2">Nematocyst</location>
    </subcellularLocation>
    <subcellularLocation>
        <location evidence="1">Target cell membrane</location>
    </subcellularLocation>
</comment>
<dbReference type="Proteomes" id="UP000887566">
    <property type="component" value="Unplaced"/>
</dbReference>
<dbReference type="SUPFAM" id="SSF63724">
    <property type="entry name" value="Cytolysin/lectin"/>
    <property type="match status" value="1"/>
</dbReference>
<keyword evidence="4" id="KW-0472">Membrane</keyword>
<dbReference type="GO" id="GO:0046930">
    <property type="term" value="C:pore complex"/>
    <property type="evidence" value="ECO:0007669"/>
    <property type="project" value="InterPro"/>
</dbReference>
<evidence type="ECO:0000313" key="8">
    <source>
        <dbReference type="WBParaSite" id="PSAMB.scaffold1064size36466.g10811.t1"/>
    </source>
</evidence>
<keyword evidence="4" id="KW-1053">Target membrane</keyword>
<dbReference type="WBParaSite" id="PSAMB.scaffold1064size36466.g10811.t1">
    <property type="protein sequence ID" value="PSAMB.scaffold1064size36466.g10811.t1"/>
    <property type="gene ID" value="PSAMB.scaffold1064size36466.g10811"/>
</dbReference>
<dbReference type="InterPro" id="IPR015926">
    <property type="entry name" value="Cytolysin/lectin"/>
</dbReference>
<proteinExistence type="predicted"/>
<dbReference type="GO" id="GO:0051715">
    <property type="term" value="P:cytolysis in another organism"/>
    <property type="evidence" value="ECO:0007669"/>
    <property type="project" value="InterPro"/>
</dbReference>
<dbReference type="AlphaFoldDB" id="A0A914UJD0"/>
<dbReference type="GO" id="GO:0006812">
    <property type="term" value="P:monoatomic cation transport"/>
    <property type="evidence" value="ECO:0007669"/>
    <property type="project" value="InterPro"/>
</dbReference>
<evidence type="ECO:0000313" key="6">
    <source>
        <dbReference type="Proteomes" id="UP000887566"/>
    </source>
</evidence>
<dbReference type="GO" id="GO:0044218">
    <property type="term" value="C:other organism cell membrane"/>
    <property type="evidence" value="ECO:0007669"/>
    <property type="project" value="UniProtKB-KW"/>
</dbReference>
<evidence type="ECO:0000256" key="4">
    <source>
        <dbReference type="ARBA" id="ARBA00023298"/>
    </source>
</evidence>
<evidence type="ECO:0000256" key="3">
    <source>
        <dbReference type="ARBA" id="ARBA00022537"/>
    </source>
</evidence>
<evidence type="ECO:0000256" key="1">
    <source>
        <dbReference type="ARBA" id="ARBA00004175"/>
    </source>
</evidence>
<dbReference type="GO" id="GO:0042151">
    <property type="term" value="C:nematocyst"/>
    <property type="evidence" value="ECO:0007669"/>
    <property type="project" value="UniProtKB-SubCell"/>
</dbReference>
<dbReference type="InterPro" id="IPR050677">
    <property type="entry name" value="Actinoporin_PFT"/>
</dbReference>
<dbReference type="PANTHER" id="PTHR40388">
    <property type="entry name" value="BRYOPORIN"/>
    <property type="match status" value="1"/>
</dbReference>
<organism evidence="6 7">
    <name type="scientific">Plectus sambesii</name>
    <dbReference type="NCBI Taxonomy" id="2011161"/>
    <lineage>
        <taxon>Eukaryota</taxon>
        <taxon>Metazoa</taxon>
        <taxon>Ecdysozoa</taxon>
        <taxon>Nematoda</taxon>
        <taxon>Chromadorea</taxon>
        <taxon>Plectida</taxon>
        <taxon>Plectina</taxon>
        <taxon>Plectoidea</taxon>
        <taxon>Plectidae</taxon>
        <taxon>Plectus</taxon>
    </lineage>
</organism>
<keyword evidence="5" id="KW-0166">Nematocyst</keyword>
<dbReference type="PANTHER" id="PTHR40388:SF1">
    <property type="entry name" value="BRYOPORIN"/>
    <property type="match status" value="1"/>
</dbReference>
<protein>
    <submittedName>
        <fullName evidence="7 8">Uncharacterized protein</fullName>
    </submittedName>
</protein>
<dbReference type="Pfam" id="PF06369">
    <property type="entry name" value="Anemone_cytotox"/>
    <property type="match status" value="1"/>
</dbReference>
<dbReference type="GO" id="GO:0015267">
    <property type="term" value="F:channel activity"/>
    <property type="evidence" value="ECO:0007669"/>
    <property type="project" value="InterPro"/>
</dbReference>
<evidence type="ECO:0000313" key="7">
    <source>
        <dbReference type="WBParaSite" id="PSAMB.scaffold1046size36713.g10533.t1"/>
    </source>
</evidence>
<dbReference type="GO" id="GO:0046931">
    <property type="term" value="P:pore complex assembly"/>
    <property type="evidence" value="ECO:0007669"/>
    <property type="project" value="InterPro"/>
</dbReference>
<dbReference type="InterPro" id="IPR009104">
    <property type="entry name" value="Anemon_actinoporin-like"/>
</dbReference>
<name>A0A914UJD0_9BILA</name>
<keyword evidence="6" id="KW-1185">Reference proteome</keyword>
<evidence type="ECO:0000256" key="2">
    <source>
        <dbReference type="ARBA" id="ARBA00004532"/>
    </source>
</evidence>
<reference evidence="7 8" key="1">
    <citation type="submission" date="2022-11" db="UniProtKB">
        <authorList>
            <consortium name="WormBaseParasite"/>
        </authorList>
    </citation>
    <scope>IDENTIFICATION</scope>
</reference>
<sequence>MLSAASNSNSVITSGSTLAGTTLSAIAENSYGVTVAIEIENWTNIEMEKPVTTVTAGVITTPPTSIGPLKREGMAGRKTGNTASGSYGVVSWLWKDRRIVVMWGAPYNFNHYSNCLGVAIAKDQQHSPAWYKDLYKGQRNTSFRASDKDEYYSTVRTLEITDGDIKIEATMNTAHHAEVRIKVKPVD</sequence>